<organism evidence="2 3">
    <name type="scientific">Oceanobacillus limi</name>
    <dbReference type="NCBI Taxonomy" id="930131"/>
    <lineage>
        <taxon>Bacteria</taxon>
        <taxon>Bacillati</taxon>
        <taxon>Bacillota</taxon>
        <taxon>Bacilli</taxon>
        <taxon>Bacillales</taxon>
        <taxon>Bacillaceae</taxon>
        <taxon>Oceanobacillus</taxon>
    </lineage>
</organism>
<proteinExistence type="predicted"/>
<evidence type="ECO:0000313" key="3">
    <source>
        <dbReference type="Proteomes" id="UP000198618"/>
    </source>
</evidence>
<accession>A0A1I0HPJ5</accession>
<gene>
    <name evidence="2" type="ORF">SAMN05216389_14011</name>
</gene>
<sequence length="170" mass="20148">MIDQKRLERIKWNFKNGYDFNPSSAQDNAIEEDFDWLIQQAERSQKNAQDLEDMDRQLASEQKRVRELEMNVKLFRESSQENIKKQAEEKQQLEKHFDELYQKHISTKKDLEKHIKITDWELAGEKAQNKRYKQAIEEIAFQASLVETSDNVQQVIDKALAGESNEVHHS</sequence>
<dbReference type="EMBL" id="FOHE01000040">
    <property type="protein sequence ID" value="SET85041.1"/>
    <property type="molecule type" value="Genomic_DNA"/>
</dbReference>
<keyword evidence="1" id="KW-0175">Coiled coil</keyword>
<dbReference type="AlphaFoldDB" id="A0A1I0HPJ5"/>
<keyword evidence="3" id="KW-1185">Reference proteome</keyword>
<dbReference type="Proteomes" id="UP000198618">
    <property type="component" value="Unassembled WGS sequence"/>
</dbReference>
<feature type="coiled-coil region" evidence="1">
    <location>
        <begin position="41"/>
        <end position="103"/>
    </location>
</feature>
<dbReference type="OrthoDB" id="2985000at2"/>
<dbReference type="RefSeq" id="WP_090873145.1">
    <property type="nucleotide sequence ID" value="NZ_FOHE01000040.1"/>
</dbReference>
<dbReference type="STRING" id="930131.SAMN05216389_14011"/>
<evidence type="ECO:0000256" key="1">
    <source>
        <dbReference type="SAM" id="Coils"/>
    </source>
</evidence>
<reference evidence="2 3" key="1">
    <citation type="submission" date="2016-10" db="EMBL/GenBank/DDBJ databases">
        <authorList>
            <person name="de Groot N.N."/>
        </authorList>
    </citation>
    <scope>NUCLEOTIDE SEQUENCE [LARGE SCALE GENOMIC DNA]</scope>
    <source>
        <strain evidence="2 3">IBRC-M 10780</strain>
    </source>
</reference>
<protein>
    <submittedName>
        <fullName evidence="2">Uncharacterized protein</fullName>
    </submittedName>
</protein>
<name>A0A1I0HPJ5_9BACI</name>
<evidence type="ECO:0000313" key="2">
    <source>
        <dbReference type="EMBL" id="SET85041.1"/>
    </source>
</evidence>